<dbReference type="Proteomes" id="UP001142055">
    <property type="component" value="Chromosome 1"/>
</dbReference>
<feature type="region of interest" description="Disordered" evidence="1">
    <location>
        <begin position="43"/>
        <end position="62"/>
    </location>
</feature>
<evidence type="ECO:0000313" key="2">
    <source>
        <dbReference type="EMBL" id="KAJ6225903.1"/>
    </source>
</evidence>
<evidence type="ECO:0000313" key="3">
    <source>
        <dbReference type="Proteomes" id="UP001142055"/>
    </source>
</evidence>
<sequence length="120" mass="13903">MVVAFVEIDGNGFLLAQSIVQANASIITQLYVDFTNRRIRDAAKSLSHKQQQQHTPEESLQKMSAKCKKRNVWPHQAVRHSTTTKSVRSLHQLLHDRQMLPIYKYKKNEEPTTKMEGMKK</sequence>
<comment type="caution">
    <text evidence="2">The sequence shown here is derived from an EMBL/GenBank/DDBJ whole genome shotgun (WGS) entry which is preliminary data.</text>
</comment>
<keyword evidence="3" id="KW-1185">Reference proteome</keyword>
<dbReference type="EMBL" id="JAPWDV010000001">
    <property type="protein sequence ID" value="KAJ6225903.1"/>
    <property type="molecule type" value="Genomic_DNA"/>
</dbReference>
<dbReference type="AlphaFoldDB" id="A0A9Q0MH46"/>
<reference evidence="2" key="1">
    <citation type="submission" date="2022-12" db="EMBL/GenBank/DDBJ databases">
        <title>Genome assemblies of Blomia tropicalis.</title>
        <authorList>
            <person name="Cui Y."/>
        </authorList>
    </citation>
    <scope>NUCLEOTIDE SEQUENCE</scope>
    <source>
        <tissue evidence="2">Adult mites</tissue>
    </source>
</reference>
<organism evidence="2 3">
    <name type="scientific">Blomia tropicalis</name>
    <name type="common">Mite</name>
    <dbReference type="NCBI Taxonomy" id="40697"/>
    <lineage>
        <taxon>Eukaryota</taxon>
        <taxon>Metazoa</taxon>
        <taxon>Ecdysozoa</taxon>
        <taxon>Arthropoda</taxon>
        <taxon>Chelicerata</taxon>
        <taxon>Arachnida</taxon>
        <taxon>Acari</taxon>
        <taxon>Acariformes</taxon>
        <taxon>Sarcoptiformes</taxon>
        <taxon>Astigmata</taxon>
        <taxon>Glycyphagoidea</taxon>
        <taxon>Echimyopodidae</taxon>
        <taxon>Blomia</taxon>
    </lineage>
</organism>
<protein>
    <submittedName>
        <fullName evidence="2">Uncharacterized protein</fullName>
    </submittedName>
</protein>
<evidence type="ECO:0000256" key="1">
    <source>
        <dbReference type="SAM" id="MobiDB-lite"/>
    </source>
</evidence>
<gene>
    <name evidence="2" type="ORF">RDWZM_004448</name>
</gene>
<accession>A0A9Q0MH46</accession>
<proteinExistence type="predicted"/>
<name>A0A9Q0MH46_BLOTA</name>